<evidence type="ECO:0000313" key="5">
    <source>
        <dbReference type="Proteomes" id="UP001497623"/>
    </source>
</evidence>
<dbReference type="GO" id="GO:0004060">
    <property type="term" value="F:arylamine N-acetyltransferase activity"/>
    <property type="evidence" value="ECO:0007669"/>
    <property type="project" value="UniProtKB-EC"/>
</dbReference>
<gene>
    <name evidence="4" type="ORF">MNOR_LOCUS6474</name>
</gene>
<keyword evidence="3" id="KW-0808">Transferase</keyword>
<comment type="similarity">
    <text evidence="1 3">Belongs to the arylamine N-acetyltransferase family.</text>
</comment>
<dbReference type="InterPro" id="IPR038765">
    <property type="entry name" value="Papain-like_cys_pep_sf"/>
</dbReference>
<evidence type="ECO:0000313" key="4">
    <source>
        <dbReference type="EMBL" id="CAL4067420.1"/>
    </source>
</evidence>
<dbReference type="EC" id="2.3.1.5" evidence="2"/>
<keyword evidence="3" id="KW-0012">Acyltransferase</keyword>
<keyword evidence="5" id="KW-1185">Reference proteome</keyword>
<protein>
    <recommendedName>
        <fullName evidence="2">arylamine N-acetyltransferase</fullName>
        <ecNumber evidence="2">2.3.1.5</ecNumber>
    </recommendedName>
</protein>
<dbReference type="InterPro" id="IPR001447">
    <property type="entry name" value="Arylamine_N-AcTrfase"/>
</dbReference>
<name>A0AAV2PZ09_MEGNR</name>
<dbReference type="EMBL" id="CAXKWB010002678">
    <property type="protein sequence ID" value="CAL4067420.1"/>
    <property type="molecule type" value="Genomic_DNA"/>
</dbReference>
<accession>A0AAV2PZ09</accession>
<comment type="caution">
    <text evidence="4">The sequence shown here is derived from an EMBL/GenBank/DDBJ whole genome shotgun (WGS) entry which is preliminary data.</text>
</comment>
<dbReference type="Gene3D" id="3.30.2140.20">
    <property type="match status" value="1"/>
</dbReference>
<dbReference type="InterPro" id="IPR053710">
    <property type="entry name" value="Arylamine_NAT_domain_sf"/>
</dbReference>
<dbReference type="Pfam" id="PF00797">
    <property type="entry name" value="Acetyltransf_2"/>
    <property type="match status" value="1"/>
</dbReference>
<evidence type="ECO:0000256" key="1">
    <source>
        <dbReference type="ARBA" id="ARBA00006547"/>
    </source>
</evidence>
<reference evidence="4 5" key="1">
    <citation type="submission" date="2024-05" db="EMBL/GenBank/DDBJ databases">
        <authorList>
            <person name="Wallberg A."/>
        </authorList>
    </citation>
    <scope>NUCLEOTIDE SEQUENCE [LARGE SCALE GENOMIC DNA]</scope>
</reference>
<evidence type="ECO:0000256" key="2">
    <source>
        <dbReference type="ARBA" id="ARBA00012701"/>
    </source>
</evidence>
<dbReference type="PANTHER" id="PTHR11786">
    <property type="entry name" value="N-HYDROXYARYLAMINE O-ACETYLTRANSFERASE"/>
    <property type="match status" value="1"/>
</dbReference>
<dbReference type="AlphaFoldDB" id="A0AAV2PZ09"/>
<proteinExistence type="inferred from homology"/>
<evidence type="ECO:0000256" key="3">
    <source>
        <dbReference type="RuleBase" id="RU003452"/>
    </source>
</evidence>
<organism evidence="4 5">
    <name type="scientific">Meganyctiphanes norvegica</name>
    <name type="common">Northern krill</name>
    <name type="synonym">Thysanopoda norvegica</name>
    <dbReference type="NCBI Taxonomy" id="48144"/>
    <lineage>
        <taxon>Eukaryota</taxon>
        <taxon>Metazoa</taxon>
        <taxon>Ecdysozoa</taxon>
        <taxon>Arthropoda</taxon>
        <taxon>Crustacea</taxon>
        <taxon>Multicrustacea</taxon>
        <taxon>Malacostraca</taxon>
        <taxon>Eumalacostraca</taxon>
        <taxon>Eucarida</taxon>
        <taxon>Euphausiacea</taxon>
        <taxon>Euphausiidae</taxon>
        <taxon>Meganyctiphanes</taxon>
    </lineage>
</organism>
<dbReference type="SUPFAM" id="SSF54001">
    <property type="entry name" value="Cysteine proteinases"/>
    <property type="match status" value="1"/>
</dbReference>
<dbReference type="PANTHER" id="PTHR11786:SF0">
    <property type="entry name" value="ARYLAMINE N-ACETYLTRANSFERASE 4-RELATED"/>
    <property type="match status" value="1"/>
</dbReference>
<sequence length="354" mass="40521">MTSISEIGMSAEKMKWLKLQRNLNVIFYLKSNLNQCSQKPKTQGEMALLSRQEAQMFLRRLGLTETEANSRTVHTLTRIVQAMQMNVPFQSISMMATPAGYRHVPTLDEVVAAGLSMEGGVCYTLNTFCCILLKALGYRAFVLDGSYNSSGVRRSDHVVVLVRNVRYEGDAHIVDVGTGYPFFQPIALDELPVTFRQAGLEYMYKREGRIVYRMHRVGGDQSYGEKNGMHSEWRQVFHFRLDPVDYDFFRKHMENIYVNPQSLFLNSIRAVRFPNAPIEDGTGEYPSATWGLGMTTKFQYLLAVKDQTLMVGPMDNLRMVHLEKHDWARHIKENFPTIPPAKVDAALRLMFNKI</sequence>
<dbReference type="Proteomes" id="UP001497623">
    <property type="component" value="Unassembled WGS sequence"/>
</dbReference>
<dbReference type="PRINTS" id="PR01543">
    <property type="entry name" value="ANATRNSFRASE"/>
</dbReference>